<accession>A0A558DR07</accession>
<name>A0A558DR07_9GAMM</name>
<reference evidence="1 2" key="1">
    <citation type="submission" date="2019-07" db="EMBL/GenBank/DDBJ databases">
        <title>The pathways for chlorine oxyanion respiration interact through the shared metabolite chlorate.</title>
        <authorList>
            <person name="Barnum T.P."/>
            <person name="Cheng Y."/>
            <person name="Hill K.A."/>
            <person name="Lucas L.N."/>
            <person name="Carlson H.K."/>
            <person name="Coates J.D."/>
        </authorList>
    </citation>
    <scope>NUCLEOTIDE SEQUENCE [LARGE SCALE GENOMIC DNA]</scope>
    <source>
        <strain evidence="1 2">BK-1</strain>
    </source>
</reference>
<dbReference type="RefSeq" id="WP_144359246.1">
    <property type="nucleotide sequence ID" value="NZ_VMNH01000013.1"/>
</dbReference>
<dbReference type="Proteomes" id="UP000316649">
    <property type="component" value="Unassembled WGS sequence"/>
</dbReference>
<keyword evidence="2" id="KW-1185">Reference proteome</keyword>
<dbReference type="EMBL" id="VMNH01000013">
    <property type="protein sequence ID" value="TVO73524.1"/>
    <property type="molecule type" value="Genomic_DNA"/>
</dbReference>
<sequence>MKTLLLLASLVTPPLSFVSIDCTQYGRPGTPYLIMSHLGTGVTLPVRKLPQYPQAVMLLEEIEAVDHERWIDPKCKWIKS</sequence>
<dbReference type="OrthoDB" id="9874321at2"/>
<protein>
    <submittedName>
        <fullName evidence="1">Uncharacterized protein</fullName>
    </submittedName>
</protein>
<gene>
    <name evidence="1" type="ORF">FHP88_11650</name>
</gene>
<comment type="caution">
    <text evidence="1">The sequence shown here is derived from an EMBL/GenBank/DDBJ whole genome shotgun (WGS) entry which is preliminary data.</text>
</comment>
<organism evidence="1 2">
    <name type="scientific">Sedimenticola selenatireducens</name>
    <dbReference type="NCBI Taxonomy" id="191960"/>
    <lineage>
        <taxon>Bacteria</taxon>
        <taxon>Pseudomonadati</taxon>
        <taxon>Pseudomonadota</taxon>
        <taxon>Gammaproteobacteria</taxon>
        <taxon>Chromatiales</taxon>
        <taxon>Sedimenticolaceae</taxon>
        <taxon>Sedimenticola</taxon>
    </lineage>
</organism>
<evidence type="ECO:0000313" key="1">
    <source>
        <dbReference type="EMBL" id="TVO73524.1"/>
    </source>
</evidence>
<dbReference type="AlphaFoldDB" id="A0A558DR07"/>
<proteinExistence type="predicted"/>
<evidence type="ECO:0000313" key="2">
    <source>
        <dbReference type="Proteomes" id="UP000316649"/>
    </source>
</evidence>